<feature type="transmembrane region" description="Helical" evidence="1">
    <location>
        <begin position="12"/>
        <end position="35"/>
    </location>
</feature>
<reference evidence="2 3" key="1">
    <citation type="submission" date="2024-09" db="EMBL/GenBank/DDBJ databases">
        <authorList>
            <person name="Sun Q."/>
            <person name="Mori K."/>
        </authorList>
    </citation>
    <scope>NUCLEOTIDE SEQUENCE [LARGE SCALE GENOMIC DNA]</scope>
    <source>
        <strain evidence="2 3">JCM 3324</strain>
    </source>
</reference>
<accession>A0ABV5NVE2</accession>
<dbReference type="RefSeq" id="WP_345391748.1">
    <property type="nucleotide sequence ID" value="NZ_BAAAXS010000001.1"/>
</dbReference>
<protein>
    <recommendedName>
        <fullName evidence="4">Integral membrane protein</fullName>
    </recommendedName>
</protein>
<feature type="transmembrane region" description="Helical" evidence="1">
    <location>
        <begin position="77"/>
        <end position="97"/>
    </location>
</feature>
<keyword evidence="3" id="KW-1185">Reference proteome</keyword>
<feature type="transmembrane region" description="Helical" evidence="1">
    <location>
        <begin position="47"/>
        <end position="65"/>
    </location>
</feature>
<evidence type="ECO:0000313" key="2">
    <source>
        <dbReference type="EMBL" id="MFB9474252.1"/>
    </source>
</evidence>
<evidence type="ECO:0000313" key="3">
    <source>
        <dbReference type="Proteomes" id="UP001589568"/>
    </source>
</evidence>
<evidence type="ECO:0008006" key="4">
    <source>
        <dbReference type="Google" id="ProtNLM"/>
    </source>
</evidence>
<dbReference type="EMBL" id="JBHMCF010000038">
    <property type="protein sequence ID" value="MFB9474252.1"/>
    <property type="molecule type" value="Genomic_DNA"/>
</dbReference>
<gene>
    <name evidence="2" type="ORF">ACFFR3_32575</name>
</gene>
<name>A0ABV5NVE2_9ACTN</name>
<evidence type="ECO:0000256" key="1">
    <source>
        <dbReference type="SAM" id="Phobius"/>
    </source>
</evidence>
<dbReference type="Proteomes" id="UP001589568">
    <property type="component" value="Unassembled WGS sequence"/>
</dbReference>
<keyword evidence="1" id="KW-0472">Membrane</keyword>
<comment type="caution">
    <text evidence="2">The sequence shown here is derived from an EMBL/GenBank/DDBJ whole genome shotgun (WGS) entry which is preliminary data.</text>
</comment>
<organism evidence="2 3">
    <name type="scientific">Nonomuraea salmonea</name>
    <dbReference type="NCBI Taxonomy" id="46181"/>
    <lineage>
        <taxon>Bacteria</taxon>
        <taxon>Bacillati</taxon>
        <taxon>Actinomycetota</taxon>
        <taxon>Actinomycetes</taxon>
        <taxon>Streptosporangiales</taxon>
        <taxon>Streptosporangiaceae</taxon>
        <taxon>Nonomuraea</taxon>
    </lineage>
</organism>
<keyword evidence="1" id="KW-0812">Transmembrane</keyword>
<proteinExistence type="predicted"/>
<keyword evidence="1" id="KW-1133">Transmembrane helix</keyword>
<feature type="transmembrane region" description="Helical" evidence="1">
    <location>
        <begin position="103"/>
        <end position="122"/>
    </location>
</feature>
<sequence length="132" mass="13685">MNEQSPTAGGRTFLRIAVAVQTVALFFQAITAGVLLASSHESELHHIGSYVTYGTTVLYLLAAVLAWRPGGGGPRPILYAAGFLVLASVQVASGIAGLTPLHVPLGVLMFALSTLALARLFPTRSASAVSPR</sequence>